<evidence type="ECO:0000256" key="2">
    <source>
        <dbReference type="SAM" id="MobiDB-lite"/>
    </source>
</evidence>
<name>A0A2T4YLI5_9SPHN</name>
<evidence type="ECO:0000313" key="4">
    <source>
        <dbReference type="EMBL" id="PTM44126.1"/>
    </source>
</evidence>
<organism evidence="4 5">
    <name type="scientific">Sphingomonas aerolata</name>
    <dbReference type="NCBI Taxonomy" id="185951"/>
    <lineage>
        <taxon>Bacteria</taxon>
        <taxon>Pseudomonadati</taxon>
        <taxon>Pseudomonadota</taxon>
        <taxon>Alphaproteobacteria</taxon>
        <taxon>Sphingomonadales</taxon>
        <taxon>Sphingomonadaceae</taxon>
        <taxon>Sphingomonas</taxon>
    </lineage>
</organism>
<comment type="caution">
    <text evidence="4">The sequence shown here is derived from an EMBL/GenBank/DDBJ whole genome shotgun (WGS) entry which is preliminary data.</text>
</comment>
<evidence type="ECO:0000259" key="3">
    <source>
        <dbReference type="PROSITE" id="PS51782"/>
    </source>
</evidence>
<dbReference type="InterPro" id="IPR036779">
    <property type="entry name" value="LysM_dom_sf"/>
</dbReference>
<dbReference type="InterPro" id="IPR018392">
    <property type="entry name" value="LysM"/>
</dbReference>
<dbReference type="SMART" id="SM00257">
    <property type="entry name" value="LysM"/>
    <property type="match status" value="2"/>
</dbReference>
<gene>
    <name evidence="4" type="ORF">C8J24_3399</name>
</gene>
<dbReference type="PROSITE" id="PS51782">
    <property type="entry name" value="LYSM"/>
    <property type="match status" value="2"/>
</dbReference>
<evidence type="ECO:0000256" key="1">
    <source>
        <dbReference type="ARBA" id="ARBA00038420"/>
    </source>
</evidence>
<dbReference type="PROSITE" id="PS51257">
    <property type="entry name" value="PROKAR_LIPOPROTEIN"/>
    <property type="match status" value="1"/>
</dbReference>
<dbReference type="Gene3D" id="2.70.70.10">
    <property type="entry name" value="Glucose Permease (Domain IIA)"/>
    <property type="match status" value="1"/>
</dbReference>
<dbReference type="PANTHER" id="PTHR21666">
    <property type="entry name" value="PEPTIDASE-RELATED"/>
    <property type="match status" value="1"/>
</dbReference>
<keyword evidence="4" id="KW-0378">Hydrolase</keyword>
<dbReference type="Pfam" id="PF01476">
    <property type="entry name" value="LysM"/>
    <property type="match status" value="2"/>
</dbReference>
<proteinExistence type="inferred from homology"/>
<dbReference type="PANTHER" id="PTHR21666:SF263">
    <property type="entry name" value="MUREIN HYDROLASE ACTIVATOR NLPD"/>
    <property type="match status" value="1"/>
</dbReference>
<comment type="similarity">
    <text evidence="1">Belongs to the E.coli NlpD/Haemophilus LppB family.</text>
</comment>
<reference evidence="4 5" key="1">
    <citation type="submission" date="2018-04" db="EMBL/GenBank/DDBJ databases">
        <title>Genomic Encyclopedia of Type Strains, Phase III (KMG-III): the genomes of soil and plant-associated and newly described type strains.</title>
        <authorList>
            <person name="Whitman W."/>
        </authorList>
    </citation>
    <scope>NUCLEOTIDE SEQUENCE [LARGE SCALE GENOMIC DNA]</scope>
    <source>
        <strain evidence="4 5">NW12</strain>
    </source>
</reference>
<feature type="region of interest" description="Disordered" evidence="2">
    <location>
        <begin position="20"/>
        <end position="114"/>
    </location>
</feature>
<dbReference type="Proteomes" id="UP000240996">
    <property type="component" value="Unassembled WGS sequence"/>
</dbReference>
<feature type="domain" description="LysM" evidence="3">
    <location>
        <begin position="175"/>
        <end position="219"/>
    </location>
</feature>
<feature type="compositionally biased region" description="Basic and acidic residues" evidence="2">
    <location>
        <begin position="47"/>
        <end position="66"/>
    </location>
</feature>
<evidence type="ECO:0000313" key="5">
    <source>
        <dbReference type="Proteomes" id="UP000240996"/>
    </source>
</evidence>
<dbReference type="Gene3D" id="3.10.350.10">
    <property type="entry name" value="LysM domain"/>
    <property type="match status" value="2"/>
</dbReference>
<dbReference type="SUPFAM" id="SSF51261">
    <property type="entry name" value="Duplicated hybrid motif"/>
    <property type="match status" value="1"/>
</dbReference>
<feature type="domain" description="LysM" evidence="3">
    <location>
        <begin position="127"/>
        <end position="171"/>
    </location>
</feature>
<dbReference type="InterPro" id="IPR016047">
    <property type="entry name" value="M23ase_b-sheet_dom"/>
</dbReference>
<protein>
    <submittedName>
        <fullName evidence="4">Murein DD-endopeptidase MepM/ murein hydrolase activator NlpD</fullName>
    </submittedName>
</protein>
<dbReference type="CDD" id="cd00118">
    <property type="entry name" value="LysM"/>
    <property type="match status" value="2"/>
</dbReference>
<dbReference type="Pfam" id="PF01551">
    <property type="entry name" value="Peptidase_M23"/>
    <property type="match status" value="1"/>
</dbReference>
<dbReference type="EMBL" id="PZZN01000004">
    <property type="protein sequence ID" value="PTM44126.1"/>
    <property type="molecule type" value="Genomic_DNA"/>
</dbReference>
<keyword evidence="5" id="KW-1185">Reference proteome</keyword>
<dbReference type="CDD" id="cd12797">
    <property type="entry name" value="M23_peptidase"/>
    <property type="match status" value="1"/>
</dbReference>
<accession>A0A2T4YLI5</accession>
<dbReference type="GO" id="GO:0004222">
    <property type="term" value="F:metalloendopeptidase activity"/>
    <property type="evidence" value="ECO:0007669"/>
    <property type="project" value="TreeGrafter"/>
</dbReference>
<dbReference type="AlphaFoldDB" id="A0A2T4YLI5"/>
<dbReference type="InterPro" id="IPR011055">
    <property type="entry name" value="Dup_hybrid_motif"/>
</dbReference>
<dbReference type="RefSeq" id="WP_244180865.1">
    <property type="nucleotide sequence ID" value="NZ_PZZN01000004.1"/>
</dbReference>
<sequence>MTRAAAILGAALALAGCIPSVDTPVRSDRGPPPQSLERIQRLPPADPQDRSANDARDRSDAARSDPYDAPPRRRTYPRRVERQDASPAPSPVRRADRTPVPVSTLPAPRPAWEERPVAADAQRVEQSLYTVRPGDTLLAIAERSGASSEAIARANAIAPPFTIQTGQRLTIPAGRYHLVRRGETGIAIARAYGVAWSRIVAVNALLEPYVLRAGQRIVIPDTEGGTSLADRAAAFTLDVDDILTGGEPALATNQAPVRPTPTPRRILPPSAVVTAPVRLAGGGFLWPVDGRVVKRFGHGASGERNDGIKIAVPVSTPIRATADGVVAYVGDGIAALGGLVIVKHGGGWTSVYGHASKLLVQRGQSVKRGQTIALSGDTGFADRPELHFELRKGRTPVDPSSQLPRS</sequence>
<dbReference type="SUPFAM" id="SSF54106">
    <property type="entry name" value="LysM domain"/>
    <property type="match status" value="1"/>
</dbReference>
<dbReference type="InterPro" id="IPR050570">
    <property type="entry name" value="Cell_wall_metabolism_enzyme"/>
</dbReference>